<accession>A0A197JVP8</accession>
<keyword evidence="1" id="KW-0472">Membrane</keyword>
<protein>
    <submittedName>
        <fullName evidence="2">Uncharacterized protein</fullName>
    </submittedName>
</protein>
<feature type="transmembrane region" description="Helical" evidence="1">
    <location>
        <begin position="91"/>
        <end position="111"/>
    </location>
</feature>
<evidence type="ECO:0000313" key="3">
    <source>
        <dbReference type="Proteomes" id="UP000078512"/>
    </source>
</evidence>
<name>A0A197JVP8_9FUNG</name>
<keyword evidence="1" id="KW-0812">Transmembrane</keyword>
<sequence>MCLNRRGFFPPIRSTLFLFSSLLFSSLFSSFSTHIFSLSAHYYDHPLPYTLPYPYLPPSSAQHSFFFNSFFTLTPYSPPPPSSVHVALSDALSFLCFLTIILTHSSFTFVIHSFN</sequence>
<gene>
    <name evidence="2" type="ORF">K457DRAFT_518614</name>
</gene>
<evidence type="ECO:0000256" key="1">
    <source>
        <dbReference type="SAM" id="Phobius"/>
    </source>
</evidence>
<dbReference type="Proteomes" id="UP000078512">
    <property type="component" value="Unassembled WGS sequence"/>
</dbReference>
<keyword evidence="1" id="KW-1133">Transmembrane helix</keyword>
<proteinExistence type="predicted"/>
<dbReference type="EMBL" id="KV442042">
    <property type="protein sequence ID" value="OAQ29290.1"/>
    <property type="molecule type" value="Genomic_DNA"/>
</dbReference>
<keyword evidence="3" id="KW-1185">Reference proteome</keyword>
<dbReference type="AlphaFoldDB" id="A0A197JVP8"/>
<organism evidence="2 3">
    <name type="scientific">Linnemannia elongata AG-77</name>
    <dbReference type="NCBI Taxonomy" id="1314771"/>
    <lineage>
        <taxon>Eukaryota</taxon>
        <taxon>Fungi</taxon>
        <taxon>Fungi incertae sedis</taxon>
        <taxon>Mucoromycota</taxon>
        <taxon>Mortierellomycotina</taxon>
        <taxon>Mortierellomycetes</taxon>
        <taxon>Mortierellales</taxon>
        <taxon>Mortierellaceae</taxon>
        <taxon>Linnemannia</taxon>
    </lineage>
</organism>
<evidence type="ECO:0000313" key="2">
    <source>
        <dbReference type="EMBL" id="OAQ29290.1"/>
    </source>
</evidence>
<reference evidence="2 3" key="1">
    <citation type="submission" date="2016-05" db="EMBL/GenBank/DDBJ databases">
        <title>Genome sequencing reveals origins of a unique bacterial endosymbiosis in the earliest lineages of terrestrial Fungi.</title>
        <authorList>
            <consortium name="DOE Joint Genome Institute"/>
            <person name="Uehling J."/>
            <person name="Gryganskyi A."/>
            <person name="Hameed K."/>
            <person name="Tschaplinski T."/>
            <person name="Misztal P."/>
            <person name="Wu S."/>
            <person name="Desiro A."/>
            <person name="Vande Pol N."/>
            <person name="Du Z.-Y."/>
            <person name="Zienkiewicz A."/>
            <person name="Zienkiewicz K."/>
            <person name="Morin E."/>
            <person name="Tisserant E."/>
            <person name="Splivallo R."/>
            <person name="Hainaut M."/>
            <person name="Henrissat B."/>
            <person name="Ohm R."/>
            <person name="Kuo A."/>
            <person name="Yan J."/>
            <person name="Lipzen A."/>
            <person name="Nolan M."/>
            <person name="Labutti K."/>
            <person name="Barry K."/>
            <person name="Goldstein A."/>
            <person name="Labbe J."/>
            <person name="Schadt C."/>
            <person name="Tuskan G."/>
            <person name="Grigoriev I."/>
            <person name="Martin F."/>
            <person name="Vilgalys R."/>
            <person name="Bonito G."/>
        </authorList>
    </citation>
    <scope>NUCLEOTIDE SEQUENCE [LARGE SCALE GENOMIC DNA]</scope>
    <source>
        <strain evidence="2 3">AG-77</strain>
    </source>
</reference>